<feature type="region of interest" description="Disordered" evidence="1">
    <location>
        <begin position="31"/>
        <end position="85"/>
    </location>
</feature>
<gene>
    <name evidence="2" type="ORF">C6P46_005506</name>
</gene>
<dbReference type="EMBL" id="PUHQ01000006">
    <property type="protein sequence ID" value="KAG0666155.1"/>
    <property type="molecule type" value="Genomic_DNA"/>
</dbReference>
<protein>
    <submittedName>
        <fullName evidence="2">Uncharacterized protein</fullName>
    </submittedName>
</protein>
<evidence type="ECO:0000256" key="1">
    <source>
        <dbReference type="SAM" id="MobiDB-lite"/>
    </source>
</evidence>
<dbReference type="PANTHER" id="PTHR38699:SF1">
    <property type="entry name" value="MITOPHAGY RECEPTOR ATG43"/>
    <property type="match status" value="1"/>
</dbReference>
<reference evidence="2 3" key="1">
    <citation type="submission" date="2020-11" db="EMBL/GenBank/DDBJ databases">
        <title>Kefir isolates.</title>
        <authorList>
            <person name="Marcisauskas S."/>
            <person name="Kim Y."/>
            <person name="Blasche S."/>
        </authorList>
    </citation>
    <scope>NUCLEOTIDE SEQUENCE [LARGE SCALE GENOMIC DNA]</scope>
    <source>
        <strain evidence="2 3">KR</strain>
    </source>
</reference>
<keyword evidence="3" id="KW-1185">Reference proteome</keyword>
<dbReference type="PANTHER" id="PTHR38699">
    <property type="entry name" value="CHROMOSOME 1, WHOLE GENOME SHOTGUN SEQUENCE"/>
    <property type="match status" value="1"/>
</dbReference>
<feature type="region of interest" description="Disordered" evidence="1">
    <location>
        <begin position="1"/>
        <end position="20"/>
    </location>
</feature>
<evidence type="ECO:0000313" key="2">
    <source>
        <dbReference type="EMBL" id="KAG0666155.1"/>
    </source>
</evidence>
<dbReference type="AlphaFoldDB" id="A0A9P6W6Q6"/>
<organism evidence="2 3">
    <name type="scientific">Rhodotorula mucilaginosa</name>
    <name type="common">Yeast</name>
    <name type="synonym">Rhodotorula rubra</name>
    <dbReference type="NCBI Taxonomy" id="5537"/>
    <lineage>
        <taxon>Eukaryota</taxon>
        <taxon>Fungi</taxon>
        <taxon>Dikarya</taxon>
        <taxon>Basidiomycota</taxon>
        <taxon>Pucciniomycotina</taxon>
        <taxon>Microbotryomycetes</taxon>
        <taxon>Sporidiobolales</taxon>
        <taxon>Sporidiobolaceae</taxon>
        <taxon>Rhodotorula</taxon>
    </lineage>
</organism>
<accession>A0A9P6W6Q6</accession>
<name>A0A9P6W6Q6_RHOMI</name>
<sequence>MTSLDVSHIPGLHRTEDRTTGQAVYDSISVPIPIDQGHAGGFASDRRPTGEEASSTSRQRRRRARAYSDTQSESEDGTERIPVPPIPDLRYEQGVLASLQPFLHRVPATASATGEAAGDETEKHERKVETAEKVSLAARNLTAEGTSAPDRPSDIFLGPLRIEWTRVAYVIVRDQVLSPLIQGVLWGVAGFYLSALWSWNKARIAAARSGVPSQRPSLLASLGLRTR</sequence>
<dbReference type="OrthoDB" id="2430343at2759"/>
<dbReference type="GO" id="GO:0140580">
    <property type="term" value="F:mitochondrion autophagosome adaptor activity"/>
    <property type="evidence" value="ECO:0007669"/>
    <property type="project" value="InterPro"/>
</dbReference>
<dbReference type="Proteomes" id="UP000777482">
    <property type="component" value="Unassembled WGS sequence"/>
</dbReference>
<dbReference type="GO" id="GO:0000423">
    <property type="term" value="P:mitophagy"/>
    <property type="evidence" value="ECO:0007669"/>
    <property type="project" value="InterPro"/>
</dbReference>
<dbReference type="InterPro" id="IPR013898">
    <property type="entry name" value="Atg43"/>
</dbReference>
<proteinExistence type="predicted"/>
<evidence type="ECO:0000313" key="3">
    <source>
        <dbReference type="Proteomes" id="UP000777482"/>
    </source>
</evidence>
<comment type="caution">
    <text evidence="2">The sequence shown here is derived from an EMBL/GenBank/DDBJ whole genome shotgun (WGS) entry which is preliminary data.</text>
</comment>